<comment type="caution">
    <text evidence="1">The sequence shown here is derived from an EMBL/GenBank/DDBJ whole genome shotgun (WGS) entry which is preliminary data.</text>
</comment>
<evidence type="ECO:0008006" key="3">
    <source>
        <dbReference type="Google" id="ProtNLM"/>
    </source>
</evidence>
<sequence length="210" mass="24633">MLHVLHPAYFPNIGTMALITREECQWEVCDFYQKQTFRNRTCICTDQGKHLISIPIKHVGGKQGKQYYRDVKVDNSYAWQRLHWRTLETAYRSSPFFEYYEEDLAPLFRESHTFLLDFNLECIHVICTLLGLPFPVGRTEQYEPVLKGVRDMRHLVNAKKPLAFEPPQYTQVFTEKHGFVPNLSILDLLFNEGTHAADYLRSLPLNLEHA</sequence>
<accession>A0A6P0UGB3</accession>
<dbReference type="Proteomes" id="UP000468443">
    <property type="component" value="Unassembled WGS sequence"/>
</dbReference>
<dbReference type="Pfam" id="PF08889">
    <property type="entry name" value="WbqC"/>
    <property type="match status" value="2"/>
</dbReference>
<organism evidence="1 2">
    <name type="scientific">Muriicola jejuensis</name>
    <dbReference type="NCBI Taxonomy" id="504488"/>
    <lineage>
        <taxon>Bacteria</taxon>
        <taxon>Pseudomonadati</taxon>
        <taxon>Bacteroidota</taxon>
        <taxon>Flavobacteriia</taxon>
        <taxon>Flavobacteriales</taxon>
        <taxon>Flavobacteriaceae</taxon>
        <taxon>Muriicola</taxon>
    </lineage>
</organism>
<dbReference type="AlphaFoldDB" id="A0A6P0UGB3"/>
<evidence type="ECO:0000313" key="1">
    <source>
        <dbReference type="EMBL" id="NER10828.1"/>
    </source>
</evidence>
<proteinExistence type="predicted"/>
<protein>
    <recommendedName>
        <fullName evidence="3">WbqC family protein</fullName>
    </recommendedName>
</protein>
<evidence type="ECO:0000313" key="2">
    <source>
        <dbReference type="Proteomes" id="UP000468443"/>
    </source>
</evidence>
<name>A0A6P0UGB3_9FLAO</name>
<reference evidence="1 2" key="1">
    <citation type="submission" date="2020-01" db="EMBL/GenBank/DDBJ databases">
        <title>Muriicola jejuensis KCTC 22299.</title>
        <authorList>
            <person name="Wang G."/>
        </authorList>
    </citation>
    <scope>NUCLEOTIDE SEQUENCE [LARGE SCALE GENOMIC DNA]</scope>
    <source>
        <strain evidence="1 2">KCTC 22299</strain>
    </source>
</reference>
<dbReference type="InterPro" id="IPR014985">
    <property type="entry name" value="WbqC"/>
</dbReference>
<dbReference type="RefSeq" id="WP_163693210.1">
    <property type="nucleotide sequence ID" value="NZ_FXTW01000002.1"/>
</dbReference>
<dbReference type="EMBL" id="JAABOP010000002">
    <property type="protein sequence ID" value="NER10828.1"/>
    <property type="molecule type" value="Genomic_DNA"/>
</dbReference>
<gene>
    <name evidence="1" type="ORF">GWK09_09900</name>
</gene>
<keyword evidence="2" id="KW-1185">Reference proteome</keyword>